<evidence type="ECO:0000259" key="5">
    <source>
        <dbReference type="PROSITE" id="PS50987"/>
    </source>
</evidence>
<dbReference type="Pfam" id="PF01022">
    <property type="entry name" value="HTH_5"/>
    <property type="match status" value="1"/>
</dbReference>
<evidence type="ECO:0000256" key="1">
    <source>
        <dbReference type="ARBA" id="ARBA00023015"/>
    </source>
</evidence>
<dbReference type="NCBIfam" id="NF033788">
    <property type="entry name" value="HTH_metalloreg"/>
    <property type="match status" value="1"/>
</dbReference>
<evidence type="ECO:0000256" key="2">
    <source>
        <dbReference type="ARBA" id="ARBA00023125"/>
    </source>
</evidence>
<accession>A0A4R4DIM8</accession>
<dbReference type="Gene3D" id="1.10.10.10">
    <property type="entry name" value="Winged helix-like DNA-binding domain superfamily/Winged helix DNA-binding domain"/>
    <property type="match status" value="1"/>
</dbReference>
<keyword evidence="7" id="KW-1185">Reference proteome</keyword>
<evidence type="ECO:0000256" key="4">
    <source>
        <dbReference type="SAM" id="MobiDB-lite"/>
    </source>
</evidence>
<dbReference type="InterPro" id="IPR011991">
    <property type="entry name" value="ArsR-like_HTH"/>
</dbReference>
<dbReference type="RefSeq" id="WP_132289524.1">
    <property type="nucleotide sequence ID" value="NZ_SKBM01000011.1"/>
</dbReference>
<feature type="region of interest" description="Disordered" evidence="4">
    <location>
        <begin position="102"/>
        <end position="133"/>
    </location>
</feature>
<keyword evidence="3" id="KW-0804">Transcription</keyword>
<dbReference type="OrthoDB" id="194599at2"/>
<comment type="caution">
    <text evidence="6">The sequence shown here is derived from an EMBL/GenBank/DDBJ whole genome shotgun (WGS) entry which is preliminary data.</text>
</comment>
<dbReference type="CDD" id="cd00090">
    <property type="entry name" value="HTH_ARSR"/>
    <property type="match status" value="1"/>
</dbReference>
<dbReference type="PANTHER" id="PTHR43132">
    <property type="entry name" value="ARSENICAL RESISTANCE OPERON REPRESSOR ARSR-RELATED"/>
    <property type="match status" value="1"/>
</dbReference>
<feature type="compositionally biased region" description="Pro residues" evidence="4">
    <location>
        <begin position="105"/>
        <end position="131"/>
    </location>
</feature>
<dbReference type="InterPro" id="IPR036388">
    <property type="entry name" value="WH-like_DNA-bd_sf"/>
</dbReference>
<dbReference type="GO" id="GO:0003677">
    <property type="term" value="F:DNA binding"/>
    <property type="evidence" value="ECO:0007669"/>
    <property type="project" value="UniProtKB-KW"/>
</dbReference>
<dbReference type="AlphaFoldDB" id="A0A4R4DIM8"/>
<keyword evidence="2" id="KW-0238">DNA-binding</keyword>
<proteinExistence type="predicted"/>
<gene>
    <name evidence="6" type="ORF">EXY23_12800</name>
</gene>
<dbReference type="PROSITE" id="PS50987">
    <property type="entry name" value="HTH_ARSR_2"/>
    <property type="match status" value="1"/>
</dbReference>
<dbReference type="InterPro" id="IPR051011">
    <property type="entry name" value="Metal_resp_trans_reg"/>
</dbReference>
<protein>
    <submittedName>
        <fullName evidence="6">Transcriptional regulator</fullName>
    </submittedName>
</protein>
<reference evidence="6 7" key="1">
    <citation type="submission" date="2019-03" db="EMBL/GenBank/DDBJ databases">
        <title>Paracraurococcus aquatilis NE82 genome sequence.</title>
        <authorList>
            <person name="Zhao Y."/>
            <person name="Du Z."/>
        </authorList>
    </citation>
    <scope>NUCLEOTIDE SEQUENCE [LARGE SCALE GENOMIC DNA]</scope>
    <source>
        <strain evidence="6 7">NE82</strain>
    </source>
</reference>
<evidence type="ECO:0000313" key="6">
    <source>
        <dbReference type="EMBL" id="TCZ61021.1"/>
    </source>
</evidence>
<evidence type="ECO:0000313" key="7">
    <source>
        <dbReference type="Proteomes" id="UP000295023"/>
    </source>
</evidence>
<dbReference type="InterPro" id="IPR001845">
    <property type="entry name" value="HTH_ArsR_DNA-bd_dom"/>
</dbReference>
<name>A0A4R4DIM8_9PROT</name>
<feature type="domain" description="HTH arsR-type" evidence="5">
    <location>
        <begin position="9"/>
        <end position="102"/>
    </location>
</feature>
<organism evidence="6 7">
    <name type="scientific">Roseicella aquatilis</name>
    <dbReference type="NCBI Taxonomy" id="2527868"/>
    <lineage>
        <taxon>Bacteria</taxon>
        <taxon>Pseudomonadati</taxon>
        <taxon>Pseudomonadota</taxon>
        <taxon>Alphaproteobacteria</taxon>
        <taxon>Acetobacterales</taxon>
        <taxon>Roseomonadaceae</taxon>
        <taxon>Roseicella</taxon>
    </lineage>
</organism>
<dbReference type="SUPFAM" id="SSF46785">
    <property type="entry name" value="Winged helix' DNA-binding domain"/>
    <property type="match status" value="1"/>
</dbReference>
<dbReference type="GO" id="GO:0003700">
    <property type="term" value="F:DNA-binding transcription factor activity"/>
    <property type="evidence" value="ECO:0007669"/>
    <property type="project" value="InterPro"/>
</dbReference>
<evidence type="ECO:0000256" key="3">
    <source>
        <dbReference type="ARBA" id="ARBA00023163"/>
    </source>
</evidence>
<sequence length="152" mass="15996">MSGVARHSLACDPDAAAELLRALAHPMRLRILCRLLEGEVAVAGFEGELGLKQPNLSQQLAALREAGLVATRREARSVVYRLADARVRGILEALRLALAENAAATPPPAPPRRPVPPPAAAPPPMPVPPRPAGEAGVFAVAGWDLPPPEGRR</sequence>
<keyword evidence="1" id="KW-0805">Transcription regulation</keyword>
<dbReference type="EMBL" id="SKBM01000011">
    <property type="protein sequence ID" value="TCZ61021.1"/>
    <property type="molecule type" value="Genomic_DNA"/>
</dbReference>
<dbReference type="PANTHER" id="PTHR43132:SF2">
    <property type="entry name" value="ARSENICAL RESISTANCE OPERON REPRESSOR ARSR-RELATED"/>
    <property type="match status" value="1"/>
</dbReference>
<dbReference type="Proteomes" id="UP000295023">
    <property type="component" value="Unassembled WGS sequence"/>
</dbReference>
<dbReference type="PRINTS" id="PR00778">
    <property type="entry name" value="HTHARSR"/>
</dbReference>
<dbReference type="InterPro" id="IPR036390">
    <property type="entry name" value="WH_DNA-bd_sf"/>
</dbReference>
<dbReference type="SMART" id="SM00418">
    <property type="entry name" value="HTH_ARSR"/>
    <property type="match status" value="1"/>
</dbReference>